<reference evidence="2 4" key="1">
    <citation type="journal article" date="2000" name="Science">
        <title>The genome sequence of Drosophila melanogaster.</title>
        <authorList>
            <person name="Adams M.D."/>
            <person name="Celniker S.E."/>
            <person name="Holt R.A."/>
            <person name="Evans C.A."/>
            <person name="Gocayne J.D."/>
            <person name="Amanatides P.G."/>
            <person name="Scherer S.E."/>
            <person name="Li P.W."/>
            <person name="Hoskins R.A."/>
            <person name="Galle R.F."/>
            <person name="George R.A."/>
            <person name="Lewis S.E."/>
            <person name="Richards S."/>
            <person name="Ashburner M."/>
            <person name="Henderson S.N."/>
            <person name="Sutton G.G."/>
            <person name="Wortman J.R."/>
            <person name="Yandell M.D."/>
            <person name="Zhang Q."/>
            <person name="Chen L.X."/>
            <person name="Brandon R.C."/>
            <person name="Rogers Y.H."/>
            <person name="Blazej R.G."/>
            <person name="Champe M."/>
            <person name="Pfeiffer B.D."/>
            <person name="Wan K.H."/>
            <person name="Doyle C."/>
            <person name="Baxter E.G."/>
            <person name="Helt G."/>
            <person name="Nelson C.R."/>
            <person name="Gabor G.L."/>
            <person name="Abril J.F."/>
            <person name="Agbayani A."/>
            <person name="An H.J."/>
            <person name="Andrews-Pfannkoch C."/>
            <person name="Baldwin D."/>
            <person name="Ballew R.M."/>
            <person name="Basu A."/>
            <person name="Baxendale J."/>
            <person name="Bayraktaroglu L."/>
            <person name="Beasley E.M."/>
            <person name="Beeson K.Y."/>
            <person name="Benos P.V."/>
            <person name="Berman B.P."/>
            <person name="Bhandari D."/>
            <person name="Bolshakov S."/>
            <person name="Borkova D."/>
            <person name="Botchan M.R."/>
            <person name="Bouck J."/>
            <person name="Brokstein P."/>
            <person name="Brottier P."/>
            <person name="Burtis K.C."/>
            <person name="Busam D.A."/>
            <person name="Butler H."/>
            <person name="Cadieu E."/>
            <person name="Center A."/>
            <person name="Chandra I."/>
            <person name="Cherry J.M."/>
            <person name="Cawley S."/>
            <person name="Dahlke C."/>
            <person name="Davenport L.B."/>
            <person name="Davies P."/>
            <person name="de Pablos B."/>
            <person name="Delcher A."/>
            <person name="Deng Z."/>
            <person name="Mays A.D."/>
            <person name="Dew I."/>
            <person name="Dietz S.M."/>
            <person name="Dodson K."/>
            <person name="Doup L.E."/>
            <person name="Downes M."/>
            <person name="Dugan-Rocha S."/>
            <person name="Dunkov B.C."/>
            <person name="Dunn P."/>
            <person name="Durbin K.J."/>
            <person name="Evangelista C.C."/>
            <person name="Ferraz C."/>
            <person name="Ferriera S."/>
            <person name="Fleischmann W."/>
            <person name="Fosler C."/>
            <person name="Gabrielian A.E."/>
            <person name="Garg N.S."/>
            <person name="Gelbart W.M."/>
            <person name="Glasser K."/>
            <person name="Glodek A."/>
            <person name="Gong F."/>
            <person name="Gorrell J.H."/>
            <person name="Gu Z."/>
            <person name="Guan P."/>
            <person name="Harris M."/>
            <person name="Harris N.L."/>
            <person name="Harvey D."/>
            <person name="Heiman T.J."/>
            <person name="Hernandez J.R."/>
            <person name="Houck J."/>
            <person name="Hostin D."/>
            <person name="Houston K.A."/>
            <person name="Howland T.J."/>
            <person name="Wei M.H."/>
            <person name="Ibegwam C."/>
            <person name="Jalali M."/>
            <person name="Kalush F."/>
            <person name="Karpen G.H."/>
            <person name="Ke Z."/>
            <person name="Kennison J.A."/>
            <person name="Ketchum K.A."/>
            <person name="Kimmel B.E."/>
            <person name="Kodira C.D."/>
            <person name="Kraft C."/>
            <person name="Kravitz S."/>
            <person name="Kulp D."/>
            <person name="Lai Z."/>
            <person name="Lasko P."/>
            <person name="Lei Y."/>
            <person name="Levitsky A.A."/>
            <person name="Li J."/>
            <person name="Li Z."/>
            <person name="Liang Y."/>
            <person name="Lin X."/>
            <person name="Liu X."/>
            <person name="Mattei B."/>
            <person name="McIntosh T.C."/>
            <person name="McLeod M.P."/>
            <person name="McPherson D."/>
            <person name="Merkulov G."/>
            <person name="Milshina N.V."/>
            <person name="Mobarry C."/>
            <person name="Morris J."/>
            <person name="Moshrefi A."/>
            <person name="Mount S.M."/>
            <person name="Moy M."/>
            <person name="Murphy B."/>
            <person name="Murphy L."/>
            <person name="Muzny D.M."/>
            <person name="Nelson D.L."/>
            <person name="Nelson D.R."/>
            <person name="Nelson K.A."/>
            <person name="Nixon K."/>
            <person name="Nusskern D.R."/>
            <person name="Pacleb J.M."/>
            <person name="Palazzolo M."/>
            <person name="Pittman G.S."/>
            <person name="Pan S."/>
            <person name="Pollard J."/>
            <person name="Puri V."/>
            <person name="Reese M.G."/>
            <person name="Reinert K."/>
            <person name="Remington K."/>
            <person name="Saunders R.D."/>
            <person name="Scheeler F."/>
            <person name="Shen H."/>
            <person name="Shue B.C."/>
            <person name="Siden-Kiamos I."/>
            <person name="Simpson M."/>
            <person name="Skupski M.P."/>
            <person name="Smith T."/>
            <person name="Spier E."/>
            <person name="Spradling A.C."/>
            <person name="Stapleton M."/>
            <person name="Strong R."/>
            <person name="Sun E."/>
            <person name="Svirskas R."/>
            <person name="Tector C."/>
            <person name="Turner R."/>
            <person name="Venter E."/>
            <person name="Wang A.H."/>
            <person name="Wang X."/>
            <person name="Wang Z.Y."/>
            <person name="Wassarman D.A."/>
            <person name="Weinstock G.M."/>
            <person name="Weissenbach J."/>
            <person name="Williams S.M."/>
            <person name="WoodageT"/>
            <person name="Worley K.C."/>
            <person name="Wu D."/>
            <person name="Yang S."/>
            <person name="Yao Q.A."/>
            <person name="Ye J."/>
            <person name="Yeh R.F."/>
            <person name="Zaveri J.S."/>
            <person name="Zhan M."/>
            <person name="Zhang G."/>
            <person name="Zhao Q."/>
            <person name="Zheng L."/>
            <person name="Zheng X.H."/>
            <person name="Zhong F.N."/>
            <person name="Zhong W."/>
            <person name="Zhou X."/>
            <person name="Zhu S."/>
            <person name="Zhu X."/>
            <person name="Smith H.O."/>
            <person name="Gibbs R.A."/>
            <person name="Myers E.W."/>
            <person name="Rubin G.M."/>
            <person name="Venter J.C."/>
        </authorList>
    </citation>
    <scope>NUCLEOTIDE SEQUENCE [LARGE SCALE GENOMIC DNA]</scope>
    <source>
        <strain evidence="4">Berkeley</strain>
    </source>
</reference>
<dbReference type="OrthoDB" id="7840513at2759"/>
<dbReference type="InParanoid" id="A1ZBI1"/>
<dbReference type="SMART" id="SM00697">
    <property type="entry name" value="DM8"/>
    <property type="match status" value="1"/>
</dbReference>
<dbReference type="EMBL" id="AE013599">
    <property type="protein sequence ID" value="AAS64806.1"/>
    <property type="molecule type" value="Genomic_DNA"/>
</dbReference>
<dbReference type="Proteomes" id="UP000000803">
    <property type="component" value="Chromosome 2R"/>
</dbReference>
<dbReference type="AGR" id="FB:FBgn0053454"/>
<dbReference type="OMA" id="EITWIFI"/>
<keyword evidence="4" id="KW-1185">Reference proteome</keyword>
<protein>
    <recommendedName>
        <fullName evidence="5">MD-2-related lipid-recognition domain-containing protein</fullName>
    </recommendedName>
</protein>
<evidence type="ECO:0000313" key="2">
    <source>
        <dbReference type="EMBL" id="AAS64806.1"/>
    </source>
</evidence>
<reference evidence="2 4" key="11">
    <citation type="journal article" date="2015" name="Genome Res.">
        <title>The Release 6 reference sequence of the Drosophila melanogaster genome.</title>
        <authorList>
            <person name="Hoskins R.A."/>
            <person name="Carlson J.W."/>
            <person name="Wan K.H."/>
            <person name="Park S."/>
            <person name="Mendez I."/>
            <person name="Galle S.E."/>
            <person name="Booth B.W."/>
            <person name="Pfeiffer B.D."/>
            <person name="George R.A."/>
            <person name="Svirskas R."/>
            <person name="Krzywinski M."/>
            <person name="Schein J."/>
            <person name="Accardo M.C."/>
            <person name="Damia E."/>
            <person name="Messina G."/>
            <person name="Mendez-Lago M."/>
            <person name="de Pablos B."/>
            <person name="Demakova O.V."/>
            <person name="Andreyeva E.N."/>
            <person name="Boldyreva L.V."/>
            <person name="Marra M."/>
            <person name="Carvalho A.B."/>
            <person name="Dimitri P."/>
            <person name="Villasante A."/>
            <person name="Zhimulev I.F."/>
            <person name="Rubin G.M."/>
            <person name="Karpen G.H."/>
            <person name="Celniker S.E."/>
        </authorList>
    </citation>
    <scope>NUCLEOTIDE SEQUENCE [LARGE SCALE GENOMIC DNA]</scope>
    <source>
        <strain evidence="4">Berkeley</strain>
    </source>
</reference>
<reference evidence="2 4" key="7">
    <citation type="journal article" date="2007" name="Science">
        <title>The Release 5.1 annotation of Drosophila melanogaster heterochromatin.</title>
        <authorList>
            <person name="Smith C.D."/>
            <person name="Shu S."/>
            <person name="Mungall C.J."/>
            <person name="Karpen G.H."/>
        </authorList>
    </citation>
    <scope>NUCLEOTIDE SEQUENCE [LARGE SCALE GENOMIC DNA]</scope>
    <source>
        <strain evidence="4">Berkeley</strain>
    </source>
</reference>
<accession>A1ZBI1</accession>
<reference evidence="2 4" key="9">
    <citation type="journal article" date="2015" name="G3 (Bethesda)">
        <title>Gene Model Annotations for Drosophila melanogaster: Impact of High-Throughput Data.</title>
        <authorList>
            <consortium name="FlyBase Consortium"/>
            <person name="Matthews B.B."/>
            <person name="Dos Santos G."/>
            <person name="Crosby M.A."/>
            <person name="Emmert D.B."/>
            <person name="St Pierre S.E."/>
            <person name="Gramates L.S."/>
            <person name="Zhou P."/>
            <person name="Schroeder A.J."/>
            <person name="Falls K."/>
            <person name="Strelets V."/>
            <person name="Russo S.M."/>
            <person name="Gelbart W.M."/>
            <person name="null"/>
        </authorList>
    </citation>
    <scope>NUCLEOTIDE SEQUENCE [LARGE SCALE GENOMIC DNA]</scope>
    <source>
        <strain evidence="4">Berkeley</strain>
    </source>
</reference>
<evidence type="ECO:0000256" key="1">
    <source>
        <dbReference type="SAM" id="SignalP"/>
    </source>
</evidence>
<feature type="signal peptide" evidence="1">
    <location>
        <begin position="1"/>
        <end position="22"/>
    </location>
</feature>
<dbReference type="FlyBase" id="FBgn0053454">
    <property type="gene designation" value="CG33454"/>
</dbReference>
<dbReference type="KEGG" id="dme:Dmel_CG33454"/>
<dbReference type="PaxDb" id="7227-FBpp0085749"/>
<gene>
    <name evidence="2" type="primary">Dmel\CG33454</name>
    <name evidence="2 3" type="ORF">CG33454</name>
    <name evidence="2" type="ORF">Dmel_CG33454</name>
</gene>
<dbReference type="Pfam" id="PF06477">
    <property type="entry name" value="DUF1091"/>
    <property type="match status" value="1"/>
</dbReference>
<dbReference type="HOGENOM" id="CLU_116900_0_1_1"/>
<dbReference type="VEuPathDB" id="VectorBase:FBgn0053454"/>
<dbReference type="InterPro" id="IPR010512">
    <property type="entry name" value="DUF1091"/>
</dbReference>
<reference evidence="2 4" key="4">
    <citation type="journal article" date="2002" name="Genome Biol.">
        <title>The transposable elements of the Drosophila melanogaster euchromatin: a genomics perspective.</title>
        <authorList>
            <person name="Kaminker J.S."/>
            <person name="Bergman C.M."/>
            <person name="Kronmiller B."/>
            <person name="Carlson J."/>
            <person name="Svirskas R."/>
            <person name="Patel S."/>
            <person name="Frise E."/>
            <person name="Wheeler D.A."/>
            <person name="Lewis S.E."/>
            <person name="Rubin G.M."/>
            <person name="Ashburner M."/>
            <person name="Celniker S.E."/>
        </authorList>
    </citation>
    <scope>NUCLEOTIDE SEQUENCE [LARGE SCALE GENOMIC DNA]</scope>
    <source>
        <strain evidence="4">Berkeley</strain>
    </source>
</reference>
<sequence>MLANVIILGVFVAVVFLVYSDSAMVKMTNVVCESYDKSLTVFHYCRLKAYSRTKTSLHINATFLHPINSISVRFQMLKRANGYKPFLFDITVDACQFLRKPNNPVIKIVYNMIKDASNINHSCPYGTVVLNDFHRISLPLPFPSGDYLSRLDFLINGKTKFYVNVNMHVPEDL</sequence>
<reference evidence="2 4" key="3">
    <citation type="journal article" date="2002" name="Genome Biol.">
        <title>Annotation of the Drosophila melanogaster euchromatic genome: a systematic review.</title>
        <authorList>
            <person name="Misra S."/>
            <person name="Crosby M.A."/>
            <person name="Mungall C.J."/>
            <person name="Matthews B.B."/>
            <person name="Campbell K.S."/>
            <person name="Hradecky P."/>
            <person name="Huang Y."/>
            <person name="Kaminker J.S."/>
            <person name="Millburn G.H."/>
            <person name="Prochnik S.E."/>
            <person name="Smith C.D."/>
            <person name="Tupy J.L."/>
            <person name="Whitfied E.J."/>
            <person name="Bayraktaroglu L."/>
            <person name="Berman B.P."/>
            <person name="Bettencourt B.R."/>
            <person name="Celniker S.E."/>
            <person name="de Grey A.D."/>
            <person name="Drysdale R.A."/>
            <person name="Harris N.L."/>
            <person name="Richter J."/>
            <person name="Russo S."/>
            <person name="Schroeder A.J."/>
            <person name="Shu S.Q."/>
            <person name="Stapleton M."/>
            <person name="Yamada C."/>
            <person name="Ashburner M."/>
            <person name="Gelbart W.M."/>
            <person name="Rubin G.M."/>
            <person name="Lewis S.E."/>
        </authorList>
    </citation>
    <scope>GENOME REANNOTATION</scope>
    <source>
        <strain evidence="4">Berkeley</strain>
    </source>
</reference>
<organism evidence="2 4">
    <name type="scientific">Drosophila melanogaster</name>
    <name type="common">Fruit fly</name>
    <dbReference type="NCBI Taxonomy" id="7227"/>
    <lineage>
        <taxon>Eukaryota</taxon>
        <taxon>Metazoa</taxon>
        <taxon>Ecdysozoa</taxon>
        <taxon>Arthropoda</taxon>
        <taxon>Hexapoda</taxon>
        <taxon>Insecta</taxon>
        <taxon>Pterygota</taxon>
        <taxon>Neoptera</taxon>
        <taxon>Endopterygota</taxon>
        <taxon>Diptera</taxon>
        <taxon>Brachycera</taxon>
        <taxon>Muscomorpha</taxon>
        <taxon>Ephydroidea</taxon>
        <taxon>Drosophilidae</taxon>
        <taxon>Drosophila</taxon>
        <taxon>Sophophora</taxon>
    </lineage>
</organism>
<dbReference type="RefSeq" id="NP_995887.1">
    <property type="nucleotide sequence ID" value="NM_206165.1"/>
</dbReference>
<reference evidence="2 4" key="5">
    <citation type="journal article" date="2002" name="Genome Biol.">
        <title>Heterochromatic sequences in a Drosophila whole-genome shotgun assembly.</title>
        <authorList>
            <person name="Hoskins R.A."/>
            <person name="Smith C.D."/>
            <person name="Carlson J.W."/>
            <person name="Carvalho A.B."/>
            <person name="Halpern A."/>
            <person name="Kaminker J.S."/>
            <person name="Kennedy C."/>
            <person name="Mungall C.J."/>
            <person name="Sullivan B.A."/>
            <person name="Sutton G.G."/>
            <person name="Yasuhara J.C."/>
            <person name="Wakimoto B.T."/>
            <person name="Myers E.W."/>
            <person name="Celniker S.E."/>
            <person name="Rubin G.M."/>
            <person name="Karpen G.H."/>
        </authorList>
    </citation>
    <scope>NUCLEOTIDE SEQUENCE [LARGE SCALE GENOMIC DNA]</scope>
    <source>
        <strain evidence="4">Berkeley</strain>
    </source>
</reference>
<dbReference type="PANTHER" id="PTHR20898:SF0">
    <property type="entry name" value="DAEDALUS ON 3-RELATED"/>
    <property type="match status" value="1"/>
</dbReference>
<reference evidence="2 4" key="2">
    <citation type="journal article" date="2002" name="Genome Biol.">
        <title>Finishing a whole-genome shotgun: release 3 of the Drosophila melanogaster euchromatic genome sequence.</title>
        <authorList>
            <person name="Celniker S.E."/>
            <person name="Wheeler D.A."/>
            <person name="Kronmiller B."/>
            <person name="Carlson J.W."/>
            <person name="Halpern A."/>
            <person name="Patel S."/>
            <person name="Adams M."/>
            <person name="Champe M."/>
            <person name="Dugan S.P."/>
            <person name="Frise E."/>
            <person name="Hodgson A."/>
            <person name="George R.A."/>
            <person name="Hoskins R.A."/>
            <person name="Laverty T."/>
            <person name="Muzny D.M."/>
            <person name="Nelson C.R."/>
            <person name="Pacleb J.M."/>
            <person name="Park S."/>
            <person name="Pfeiffer B.D."/>
            <person name="Richards S."/>
            <person name="Sodergren E.J."/>
            <person name="Svirskas R."/>
            <person name="Tabor P.E."/>
            <person name="Wan K."/>
            <person name="Stapleton M."/>
            <person name="Sutton G.G."/>
            <person name="Venter C."/>
            <person name="Weinstock G."/>
            <person name="Scherer S.E."/>
            <person name="Myers E.W."/>
            <person name="Gibbs R.A."/>
            <person name="Rubin G.M."/>
        </authorList>
    </citation>
    <scope>NUCLEOTIDE SEQUENCE [LARGE SCALE GENOMIC DNA]</scope>
    <source>
        <strain evidence="4">Berkeley</strain>
    </source>
</reference>
<name>A1ZBI1_DROME</name>
<dbReference type="PANTHER" id="PTHR20898">
    <property type="entry name" value="DAEDALUS ON 3-RELATED-RELATED"/>
    <property type="match status" value="1"/>
</dbReference>
<dbReference type="BioGRID-ORCS" id="2768850">
    <property type="hits" value="0 hits in 1 CRISPR screen"/>
</dbReference>
<dbReference type="GeneID" id="2768850"/>
<dbReference type="eggNOG" id="ENOG502T8UR">
    <property type="taxonomic scope" value="Eukaryota"/>
</dbReference>
<reference evidence="2 4" key="8">
    <citation type="journal article" date="2007" name="Science">
        <title>Sequence finishing and mapping of Drosophila melanogaster heterochromatin.</title>
        <authorList>
            <person name="Hoskins R.A."/>
            <person name="Carlson J.W."/>
            <person name="Kennedy C."/>
            <person name="Acevedo D."/>
            <person name="Evans-Holm M."/>
            <person name="Frise E."/>
            <person name="Wan K.H."/>
            <person name="Park S."/>
            <person name="Mendez-Lago M."/>
            <person name="Rossi F."/>
            <person name="Villasante A."/>
            <person name="Dimitri P."/>
            <person name="Karpen G.H."/>
            <person name="Celniker S.E."/>
        </authorList>
    </citation>
    <scope>NUCLEOTIDE SEQUENCE [LARGE SCALE GENOMIC DNA]</scope>
    <source>
        <strain evidence="4">Berkeley</strain>
    </source>
</reference>
<feature type="chain" id="PRO_5002641754" description="MD-2-related lipid-recognition domain-containing protein" evidence="1">
    <location>
        <begin position="23"/>
        <end position="173"/>
    </location>
</feature>
<dbReference type="UCSC" id="CG33454-RA">
    <property type="organism name" value="d. melanogaster"/>
</dbReference>
<reference evidence="2 4" key="10">
    <citation type="journal article" date="2015" name="G3 (Bethesda)">
        <title>Gene Model Annotations for Drosophila melanogaster: The Rule-Benders.</title>
        <authorList>
            <consortium name="FlyBase Consortium"/>
            <person name="Crosby M.A."/>
            <person name="Gramates L.S."/>
            <person name="Dos Santos G."/>
            <person name="Matthews B.B."/>
            <person name="St Pierre S.E."/>
            <person name="Zhou P."/>
            <person name="Schroeder A.J."/>
            <person name="Falls K."/>
            <person name="Emmert D.B."/>
            <person name="Russo S.M."/>
            <person name="Gelbart W.M."/>
            <person name="null"/>
        </authorList>
    </citation>
    <scope>NUCLEOTIDE SEQUENCE [LARGE SCALE GENOMIC DNA]</scope>
    <source>
        <strain evidence="4">Berkeley</strain>
    </source>
</reference>
<keyword evidence="1" id="KW-0732">Signal</keyword>
<evidence type="ECO:0008006" key="5">
    <source>
        <dbReference type="Google" id="ProtNLM"/>
    </source>
</evidence>
<evidence type="ECO:0000313" key="3">
    <source>
        <dbReference type="FlyBase" id="FBgn0053454"/>
    </source>
</evidence>
<evidence type="ECO:0000313" key="4">
    <source>
        <dbReference type="Proteomes" id="UP000000803"/>
    </source>
</evidence>
<dbReference type="AlphaFoldDB" id="A1ZBI1"/>
<dbReference type="STRING" id="7227.FBpp0085749"/>
<reference evidence="2 4" key="6">
    <citation type="journal article" date="2005" name="PLoS Comput. Biol.">
        <title>Combined evidence annotation of transposable elements in genome sequences.</title>
        <authorList>
            <person name="Quesneville H."/>
            <person name="Bergman C.M."/>
            <person name="Andrieu O."/>
            <person name="Autard D."/>
            <person name="Nouaud D."/>
            <person name="Ashburner M."/>
            <person name="Anxolabehere D."/>
        </authorList>
    </citation>
    <scope>NUCLEOTIDE SEQUENCE [LARGE SCALE GENOMIC DNA]</scope>
    <source>
        <strain evidence="4">Berkeley</strain>
    </source>
</reference>
<dbReference type="PhylomeDB" id="A1ZBI1"/>
<proteinExistence type="predicted"/>